<comment type="caution">
    <text evidence="5">The sequence shown here is derived from an EMBL/GenBank/DDBJ whole genome shotgun (WGS) entry which is preliminary data.</text>
</comment>
<dbReference type="CDD" id="cd06170">
    <property type="entry name" value="LuxR_C_like"/>
    <property type="match status" value="1"/>
</dbReference>
<proteinExistence type="predicted"/>
<dbReference type="SUPFAM" id="SSF46894">
    <property type="entry name" value="C-terminal effector domain of the bipartite response regulators"/>
    <property type="match status" value="1"/>
</dbReference>
<dbReference type="InterPro" id="IPR016032">
    <property type="entry name" value="Sig_transdc_resp-reg_C-effctor"/>
</dbReference>
<feature type="domain" description="HTH luxR-type" evidence="4">
    <location>
        <begin position="185"/>
        <end position="250"/>
    </location>
</feature>
<sequence>MIDVQARPALNRVIADIIGAATIPAVWDIFADALTAYGFDNIMYGATRFPVRGIIGDLRDALILHRGPAAYADIYLGEELYLHSPTYEWAEHNRGFTSWAEAIRQHGRAPTAQQMRIAQLNAQFGFMVGFVGSLNDVVPGMKGVIGFSPSAPMSQAEADALWAEVGADVETLCNLMHLRVGTLPRTGLLRPLTTRQREALEWYSQGKTTQDIATILGLSIATVEKHLRMARDSLDAQTTAHAVKKAALLNLLTA</sequence>
<dbReference type="AlphaFoldDB" id="A0A8J3M8G1"/>
<dbReference type="Gene3D" id="3.30.450.80">
    <property type="entry name" value="Transcription factor LuxR-like, autoinducer-binding domain"/>
    <property type="match status" value="1"/>
</dbReference>
<keyword evidence="3" id="KW-0804">Transcription</keyword>
<protein>
    <recommendedName>
        <fullName evidence="4">HTH luxR-type domain-containing protein</fullName>
    </recommendedName>
</protein>
<dbReference type="InterPro" id="IPR036693">
    <property type="entry name" value="TF_LuxR_autoind-bd_dom_sf"/>
</dbReference>
<evidence type="ECO:0000256" key="3">
    <source>
        <dbReference type="ARBA" id="ARBA00023163"/>
    </source>
</evidence>
<reference evidence="5" key="2">
    <citation type="submission" date="2020-09" db="EMBL/GenBank/DDBJ databases">
        <authorList>
            <person name="Sun Q."/>
            <person name="Kim S."/>
        </authorList>
    </citation>
    <scope>NUCLEOTIDE SEQUENCE</scope>
    <source>
        <strain evidence="5">KCTC 42650</strain>
    </source>
</reference>
<dbReference type="Proteomes" id="UP000626220">
    <property type="component" value="Unassembled WGS sequence"/>
</dbReference>
<gene>
    <name evidence="5" type="ORF">GCM10017056_25430</name>
</gene>
<dbReference type="GO" id="GO:0006355">
    <property type="term" value="P:regulation of DNA-templated transcription"/>
    <property type="evidence" value="ECO:0007669"/>
    <property type="project" value="InterPro"/>
</dbReference>
<accession>A0A8J3M8G1</accession>
<keyword evidence="2" id="KW-0238">DNA-binding</keyword>
<dbReference type="SMART" id="SM00421">
    <property type="entry name" value="HTH_LUXR"/>
    <property type="match status" value="1"/>
</dbReference>
<evidence type="ECO:0000313" key="6">
    <source>
        <dbReference type="Proteomes" id="UP000626220"/>
    </source>
</evidence>
<reference evidence="5" key="1">
    <citation type="journal article" date="2014" name="Int. J. Syst. Evol. Microbiol.">
        <title>Complete genome sequence of Corynebacterium casei LMG S-19264T (=DSM 44701T), isolated from a smear-ripened cheese.</title>
        <authorList>
            <consortium name="US DOE Joint Genome Institute (JGI-PGF)"/>
            <person name="Walter F."/>
            <person name="Albersmeier A."/>
            <person name="Kalinowski J."/>
            <person name="Ruckert C."/>
        </authorList>
    </citation>
    <scope>NUCLEOTIDE SEQUENCE</scope>
    <source>
        <strain evidence="5">KCTC 42650</strain>
    </source>
</reference>
<evidence type="ECO:0000256" key="1">
    <source>
        <dbReference type="ARBA" id="ARBA00023015"/>
    </source>
</evidence>
<dbReference type="Pfam" id="PF00196">
    <property type="entry name" value="GerE"/>
    <property type="match status" value="1"/>
</dbReference>
<dbReference type="PROSITE" id="PS50043">
    <property type="entry name" value="HTH_LUXR_2"/>
    <property type="match status" value="1"/>
</dbReference>
<dbReference type="PANTHER" id="PTHR44688:SF16">
    <property type="entry name" value="DNA-BINDING TRANSCRIPTIONAL ACTIVATOR DEVR_DOSR"/>
    <property type="match status" value="1"/>
</dbReference>
<dbReference type="SUPFAM" id="SSF75516">
    <property type="entry name" value="Pheromone-binding domain of LuxR-like quorum-sensing transcription factors"/>
    <property type="match status" value="1"/>
</dbReference>
<evidence type="ECO:0000259" key="4">
    <source>
        <dbReference type="PROSITE" id="PS50043"/>
    </source>
</evidence>
<dbReference type="GO" id="GO:0003677">
    <property type="term" value="F:DNA binding"/>
    <property type="evidence" value="ECO:0007669"/>
    <property type="project" value="UniProtKB-KW"/>
</dbReference>
<dbReference type="InterPro" id="IPR000792">
    <property type="entry name" value="Tscrpt_reg_LuxR_C"/>
</dbReference>
<dbReference type="PRINTS" id="PR00038">
    <property type="entry name" value="HTHLUXR"/>
</dbReference>
<name>A0A8J3M8G1_9RHOB</name>
<keyword evidence="1" id="KW-0805">Transcription regulation</keyword>
<evidence type="ECO:0000256" key="2">
    <source>
        <dbReference type="ARBA" id="ARBA00023125"/>
    </source>
</evidence>
<dbReference type="Gene3D" id="1.10.10.10">
    <property type="entry name" value="Winged helix-like DNA-binding domain superfamily/Winged helix DNA-binding domain"/>
    <property type="match status" value="1"/>
</dbReference>
<dbReference type="InterPro" id="IPR005143">
    <property type="entry name" value="TF_LuxR_autoind-bd_dom"/>
</dbReference>
<keyword evidence="6" id="KW-1185">Reference proteome</keyword>
<organism evidence="5 6">
    <name type="scientific">Seohaeicola zhoushanensis</name>
    <dbReference type="NCBI Taxonomy" id="1569283"/>
    <lineage>
        <taxon>Bacteria</taxon>
        <taxon>Pseudomonadati</taxon>
        <taxon>Pseudomonadota</taxon>
        <taxon>Alphaproteobacteria</taxon>
        <taxon>Rhodobacterales</taxon>
        <taxon>Roseobacteraceae</taxon>
        <taxon>Seohaeicola</taxon>
    </lineage>
</organism>
<dbReference type="EMBL" id="BNCJ01000006">
    <property type="protein sequence ID" value="GHF52776.1"/>
    <property type="molecule type" value="Genomic_DNA"/>
</dbReference>
<dbReference type="RefSeq" id="WP_189680472.1">
    <property type="nucleotide sequence ID" value="NZ_BNCJ01000006.1"/>
</dbReference>
<dbReference type="PANTHER" id="PTHR44688">
    <property type="entry name" value="DNA-BINDING TRANSCRIPTIONAL ACTIVATOR DEVR_DOSR"/>
    <property type="match status" value="1"/>
</dbReference>
<dbReference type="InterPro" id="IPR036388">
    <property type="entry name" value="WH-like_DNA-bd_sf"/>
</dbReference>
<evidence type="ECO:0000313" key="5">
    <source>
        <dbReference type="EMBL" id="GHF52776.1"/>
    </source>
</evidence>
<dbReference type="Pfam" id="PF03472">
    <property type="entry name" value="Autoind_bind"/>
    <property type="match status" value="1"/>
</dbReference>